<feature type="compositionally biased region" description="Low complexity" evidence="1">
    <location>
        <begin position="179"/>
        <end position="222"/>
    </location>
</feature>
<feature type="region of interest" description="Disordered" evidence="1">
    <location>
        <begin position="56"/>
        <end position="306"/>
    </location>
</feature>
<gene>
    <name evidence="2" type="ORF">GCM10009850_053270</name>
</gene>
<dbReference type="Proteomes" id="UP001499843">
    <property type="component" value="Unassembled WGS sequence"/>
</dbReference>
<feature type="compositionally biased region" description="Low complexity" evidence="1">
    <location>
        <begin position="266"/>
        <end position="280"/>
    </location>
</feature>
<comment type="caution">
    <text evidence="2">The sequence shown here is derived from an EMBL/GenBank/DDBJ whole genome shotgun (WGS) entry which is preliminary data.</text>
</comment>
<feature type="compositionally biased region" description="Pro residues" evidence="1">
    <location>
        <begin position="281"/>
        <end position="290"/>
    </location>
</feature>
<dbReference type="EMBL" id="BAAAQX010000014">
    <property type="protein sequence ID" value="GAA2209868.1"/>
    <property type="molecule type" value="Genomic_DNA"/>
</dbReference>
<organism evidence="2 3">
    <name type="scientific">Nonomuraea monospora</name>
    <dbReference type="NCBI Taxonomy" id="568818"/>
    <lineage>
        <taxon>Bacteria</taxon>
        <taxon>Bacillati</taxon>
        <taxon>Actinomycetota</taxon>
        <taxon>Actinomycetes</taxon>
        <taxon>Streptosporangiales</taxon>
        <taxon>Streptosporangiaceae</taxon>
        <taxon>Nonomuraea</taxon>
    </lineage>
</organism>
<evidence type="ECO:0000313" key="3">
    <source>
        <dbReference type="Proteomes" id="UP001499843"/>
    </source>
</evidence>
<proteinExistence type="predicted"/>
<feature type="compositionally biased region" description="Low complexity" evidence="1">
    <location>
        <begin position="72"/>
        <end position="81"/>
    </location>
</feature>
<reference evidence="2 3" key="1">
    <citation type="journal article" date="2019" name="Int. J. Syst. Evol. Microbiol.">
        <title>The Global Catalogue of Microorganisms (GCM) 10K type strain sequencing project: providing services to taxonomists for standard genome sequencing and annotation.</title>
        <authorList>
            <consortium name="The Broad Institute Genomics Platform"/>
            <consortium name="The Broad Institute Genome Sequencing Center for Infectious Disease"/>
            <person name="Wu L."/>
            <person name="Ma J."/>
        </authorList>
    </citation>
    <scope>NUCLEOTIDE SEQUENCE [LARGE SCALE GENOMIC DNA]</scope>
    <source>
        <strain evidence="2 3">JCM 16114</strain>
    </source>
</reference>
<dbReference type="RefSeq" id="WP_344479837.1">
    <property type="nucleotide sequence ID" value="NZ_BAAAQX010000014.1"/>
</dbReference>
<feature type="compositionally biased region" description="Basic and acidic residues" evidence="1">
    <location>
        <begin position="84"/>
        <end position="93"/>
    </location>
</feature>
<feature type="compositionally biased region" description="Low complexity" evidence="1">
    <location>
        <begin position="233"/>
        <end position="247"/>
    </location>
</feature>
<evidence type="ECO:0000313" key="2">
    <source>
        <dbReference type="EMBL" id="GAA2209868.1"/>
    </source>
</evidence>
<dbReference type="PRINTS" id="PR01217">
    <property type="entry name" value="PRICHEXTENSN"/>
</dbReference>
<evidence type="ECO:0000256" key="1">
    <source>
        <dbReference type="SAM" id="MobiDB-lite"/>
    </source>
</evidence>
<accession>A0ABN3CKS3</accession>
<feature type="compositionally biased region" description="Low complexity" evidence="1">
    <location>
        <begin position="132"/>
        <end position="170"/>
    </location>
</feature>
<sequence>MSLSDVIRNIARTVTNKDELKEKAKDLPLLVVQTTLSAAGQALLLVDRMKNSIKGIGGKQEREEEYDSRPSAAEQVAAAPAETSDDKTARKEPVIFAPRSGAAEPNGVARTKPDPVIFAPAAKPSPVDDAESVAVAEPQPEAAPKASEPATRTEAAPTPAGETATPAATESKAVTDTMAEPIAEPETTPAPEAAAPVVETPGPEAAVVETPAAEAEAQVAPAAPKPVDEPAVEEPATAPTEAPAAKPKATRTRKTAPKAGSKTKAEPATAPEPAAATAEPAPAPEPPAAPEPVTAAPVDLTEPLPGWSELTVASLRARMRGKTAEQIGDFLAYEQATKARPEVIKMFENRLAKLQAGE</sequence>
<name>A0ABN3CKS3_9ACTN</name>
<keyword evidence="3" id="KW-1185">Reference proteome</keyword>
<protein>
    <submittedName>
        <fullName evidence="2">Uncharacterized protein</fullName>
    </submittedName>
</protein>